<protein>
    <recommendedName>
        <fullName evidence="3">Asparagine synthetase domain-containing protein</fullName>
    </recommendedName>
</protein>
<comment type="caution">
    <text evidence="1">The sequence shown here is derived from an EMBL/GenBank/DDBJ whole genome shotgun (WGS) entry which is preliminary data.</text>
</comment>
<proteinExistence type="predicted"/>
<accession>A0ABQ0RHH1</accession>
<sequence length="546" mass="61217">MVDGKWVSNIGEAQRVIDETELDYESLGASIKGSITVYIVDVPSQKIILLCDPFGSSIVYVYESDACKAVSSDLASLRDGLSTVGIHLEKDLTYAALYVATNTGGLAQSSYMNVRSIEPFRYLSLDVDEFHEVEYKSLDNLSFPSYSYDELLDKAANDVIQNIEAASTHNSRAKISQLTGGADSRLVLGALLASGKETEFNFYCSGNINEPDKIISRQLSNQFDLSMTDYSGLNPMGQPDTFEDFISQPFDTTAGILSGPAHPMLEFGDELVFSGGYGEFLRSAFDKGQRYDGDVATAMKRIYGNTAFSEFPSRRLISEPAYEFAINRFSNLISFGITRGLPEDSRLDAAYIVGRNRYFVGETTRSLSPFVARFDPLYSPYVLALGLKASLEEKASAFPLFDLMNRFEPTLMKLPFDSPRIKPYYEEMRGPVSRVDFTYDPSIEPRMVIYKHNHRSRKTMKSYFQKPSSSDIAIANDLHTAPRLVAQNAEVQKRLRVLVSDTGMESISKYFNPLIVNLIINRKPTHRVHLRQSSNLYAALLWYLRS</sequence>
<keyword evidence="2" id="KW-1185">Reference proteome</keyword>
<dbReference type="Proteomes" id="UP000316242">
    <property type="component" value="Unassembled WGS sequence"/>
</dbReference>
<organism evidence="1 2">
    <name type="scientific">Glutamicibacter nicotianae</name>
    <name type="common">Arthrobacter nicotianae</name>
    <dbReference type="NCBI Taxonomy" id="37929"/>
    <lineage>
        <taxon>Bacteria</taxon>
        <taxon>Bacillati</taxon>
        <taxon>Actinomycetota</taxon>
        <taxon>Actinomycetes</taxon>
        <taxon>Micrococcales</taxon>
        <taxon>Micrococcaceae</taxon>
        <taxon>Glutamicibacter</taxon>
    </lineage>
</organism>
<evidence type="ECO:0000313" key="2">
    <source>
        <dbReference type="Proteomes" id="UP000316242"/>
    </source>
</evidence>
<evidence type="ECO:0008006" key="3">
    <source>
        <dbReference type="Google" id="ProtNLM"/>
    </source>
</evidence>
<gene>
    <name evidence="1" type="ORF">ANI01nite_04700</name>
</gene>
<name>A0ABQ0RHH1_GLUNI</name>
<reference evidence="1 2" key="1">
    <citation type="submission" date="2019-06" db="EMBL/GenBank/DDBJ databases">
        <title>Whole genome shotgun sequence of Glutamicibacter nicotianae NBRC 14234.</title>
        <authorList>
            <person name="Hosoyama A."/>
            <person name="Uohara A."/>
            <person name="Ohji S."/>
            <person name="Ichikawa N."/>
        </authorList>
    </citation>
    <scope>NUCLEOTIDE SEQUENCE [LARGE SCALE GENOMIC DNA]</scope>
    <source>
        <strain evidence="1 2">NBRC 14234</strain>
    </source>
</reference>
<evidence type="ECO:0000313" key="1">
    <source>
        <dbReference type="EMBL" id="GEC11267.1"/>
    </source>
</evidence>
<dbReference type="EMBL" id="BJNE01000001">
    <property type="protein sequence ID" value="GEC11267.1"/>
    <property type="molecule type" value="Genomic_DNA"/>
</dbReference>